<dbReference type="EMBL" id="KM017070">
    <property type="protein sequence ID" value="AJW29320.1"/>
    <property type="molecule type" value="Genomic_DNA"/>
</dbReference>
<feature type="region of interest" description="Disordered" evidence="1">
    <location>
        <begin position="106"/>
        <end position="136"/>
    </location>
</feature>
<feature type="compositionally biased region" description="Low complexity" evidence="1">
    <location>
        <begin position="106"/>
        <end position="116"/>
    </location>
</feature>
<dbReference type="AlphaFoldDB" id="A0A0D4ZZ56"/>
<sequence>MHIETGAARAMEILDVASLLALAGSCAPSVAPETLISIVHTESRFNTLAIGVNSPGARKPVPATRAQPRGRCRDLGKRFRPARSPGAAHVDLSRCLARQYRPDRAGLQPLPAAAGGSQHARFARRCQQCPSPDPAR</sequence>
<evidence type="ECO:0000313" key="2">
    <source>
        <dbReference type="EMBL" id="AJW29320.1"/>
    </source>
</evidence>
<name>A0A0D4ZZ56_9SPHN</name>
<gene>
    <name evidence="2" type="ORF">plasmid201_132</name>
</gene>
<proteinExistence type="predicted"/>
<accession>A0A0D4ZZ56</accession>
<protein>
    <submittedName>
        <fullName evidence="2">Bores hole in peptidoglycan layer allowing type IV secretion complex assembly to occur (VirB1)</fullName>
    </submittedName>
</protein>
<geneLocation type="plasmid" evidence="2">
    <name>201</name>
</geneLocation>
<evidence type="ECO:0000256" key="1">
    <source>
        <dbReference type="SAM" id="MobiDB-lite"/>
    </source>
</evidence>
<keyword evidence="2" id="KW-0614">Plasmid</keyword>
<organism evidence="2">
    <name type="scientific">Sphingomonas sp. NS2</name>
    <dbReference type="NCBI Taxonomy" id="908605"/>
    <lineage>
        <taxon>Bacteria</taxon>
        <taxon>Pseudomonadati</taxon>
        <taxon>Pseudomonadota</taxon>
        <taxon>Alphaproteobacteria</taxon>
        <taxon>Sphingomonadales</taxon>
        <taxon>Sphingomonadaceae</taxon>
        <taxon>Sphingomonas</taxon>
    </lineage>
</organism>
<reference evidence="2" key="1">
    <citation type="submission" date="2014-06" db="EMBL/GenBank/DDBJ databases">
        <title>Molecular and ecological studies on carbamate pesticide degrading bacteria isolated from agricultural soils.</title>
        <authorList>
            <person name="Kim D.-U."/>
            <person name="Ka J.-O."/>
        </authorList>
    </citation>
    <scope>NUCLEOTIDE SEQUENCE</scope>
    <source>
        <strain evidence="2">NS2</strain>
        <plasmid evidence="2">201</plasmid>
    </source>
</reference>